<sequence>MLLSEGQYVLSAPDASLAGTTIYDPELFEVGEDGYKLTRLKGNPAIIFNYHLTGGVQNNGLDWRIVSIVSQKELFKQLNRIKQYAYVLQTLLIGAGFAVSWYVSRRIINPVNRLVRTIHKYTSCCFPA</sequence>
<reference evidence="2 3" key="1">
    <citation type="submission" date="2014-06" db="EMBL/GenBank/DDBJ databases">
        <title>Draft genome sequence of Paenibacillus sp. MSt1.</title>
        <authorList>
            <person name="Aw Y.K."/>
            <person name="Ong K.S."/>
            <person name="Gan H.M."/>
            <person name="Lee S.M."/>
        </authorList>
    </citation>
    <scope>NUCLEOTIDE SEQUENCE [LARGE SCALE GENOMIC DNA]</scope>
    <source>
        <strain evidence="2 3">MSt1</strain>
    </source>
</reference>
<accession>A0A081NXI2</accession>
<keyword evidence="1" id="KW-0812">Transmembrane</keyword>
<dbReference type="AlphaFoldDB" id="A0A081NXI2"/>
<keyword evidence="1" id="KW-1133">Transmembrane helix</keyword>
<comment type="caution">
    <text evidence="2">The sequence shown here is derived from an EMBL/GenBank/DDBJ whole genome shotgun (WGS) entry which is preliminary data.</text>
</comment>
<proteinExistence type="predicted"/>
<evidence type="ECO:0000256" key="1">
    <source>
        <dbReference type="SAM" id="Phobius"/>
    </source>
</evidence>
<dbReference type="Proteomes" id="UP000028123">
    <property type="component" value="Unassembled WGS sequence"/>
</dbReference>
<evidence type="ECO:0000313" key="3">
    <source>
        <dbReference type="Proteomes" id="UP000028123"/>
    </source>
</evidence>
<dbReference type="Gene3D" id="6.10.340.10">
    <property type="match status" value="1"/>
</dbReference>
<keyword evidence="1" id="KW-0472">Membrane</keyword>
<evidence type="ECO:0000313" key="2">
    <source>
        <dbReference type="EMBL" id="KEQ23155.1"/>
    </source>
</evidence>
<keyword evidence="3" id="KW-1185">Reference proteome</keyword>
<feature type="transmembrane region" description="Helical" evidence="1">
    <location>
        <begin position="84"/>
        <end position="103"/>
    </location>
</feature>
<name>A0A081NXI2_9BACL</name>
<organism evidence="2 3">
    <name type="scientific">Paenibacillus tyrfis</name>
    <dbReference type="NCBI Taxonomy" id="1501230"/>
    <lineage>
        <taxon>Bacteria</taxon>
        <taxon>Bacillati</taxon>
        <taxon>Bacillota</taxon>
        <taxon>Bacilli</taxon>
        <taxon>Bacillales</taxon>
        <taxon>Paenibacillaceae</taxon>
        <taxon>Paenibacillus</taxon>
    </lineage>
</organism>
<dbReference type="EMBL" id="JNVM01000024">
    <property type="protein sequence ID" value="KEQ23155.1"/>
    <property type="molecule type" value="Genomic_DNA"/>
</dbReference>
<gene>
    <name evidence="2" type="ORF">ET33_17450</name>
</gene>
<protein>
    <submittedName>
        <fullName evidence="2">Uncharacterized protein</fullName>
    </submittedName>
</protein>